<dbReference type="RefSeq" id="WP_229927083.1">
    <property type="nucleotide sequence ID" value="NZ_BNBO01000001.1"/>
</dbReference>
<reference evidence="1" key="1">
    <citation type="journal article" date="2014" name="Int. J. Syst. Evol. Microbiol.">
        <title>Complete genome sequence of Corynebacterium casei LMG S-19264T (=DSM 44701T), isolated from a smear-ripened cheese.</title>
        <authorList>
            <consortium name="US DOE Joint Genome Institute (JGI-PGF)"/>
            <person name="Walter F."/>
            <person name="Albersmeier A."/>
            <person name="Kalinowski J."/>
            <person name="Ruckert C."/>
        </authorList>
    </citation>
    <scope>NUCLEOTIDE SEQUENCE</scope>
    <source>
        <strain evidence="1">JCM 4646</strain>
    </source>
</reference>
<keyword evidence="2" id="KW-1185">Reference proteome</keyword>
<name>A0A919KKG8_9ACTN</name>
<protein>
    <submittedName>
        <fullName evidence="1">Uncharacterized protein</fullName>
    </submittedName>
</protein>
<evidence type="ECO:0000313" key="1">
    <source>
        <dbReference type="EMBL" id="GHH59705.1"/>
    </source>
</evidence>
<organism evidence="1 2">
    <name type="scientific">Kitasatospora indigofera</name>
    <dbReference type="NCBI Taxonomy" id="67307"/>
    <lineage>
        <taxon>Bacteria</taxon>
        <taxon>Bacillati</taxon>
        <taxon>Actinomycetota</taxon>
        <taxon>Actinomycetes</taxon>
        <taxon>Kitasatosporales</taxon>
        <taxon>Streptomycetaceae</taxon>
        <taxon>Kitasatospora</taxon>
    </lineage>
</organism>
<proteinExistence type="predicted"/>
<dbReference type="GeneID" id="95358398"/>
<gene>
    <name evidence="1" type="ORF">GCM10018781_03390</name>
</gene>
<dbReference type="Proteomes" id="UP000617734">
    <property type="component" value="Unassembled WGS sequence"/>
</dbReference>
<evidence type="ECO:0000313" key="2">
    <source>
        <dbReference type="Proteomes" id="UP000617734"/>
    </source>
</evidence>
<reference evidence="1" key="2">
    <citation type="submission" date="2020-09" db="EMBL/GenBank/DDBJ databases">
        <authorList>
            <person name="Sun Q."/>
            <person name="Ohkuma M."/>
        </authorList>
    </citation>
    <scope>NUCLEOTIDE SEQUENCE</scope>
    <source>
        <strain evidence="1">JCM 4646</strain>
    </source>
</reference>
<dbReference type="EMBL" id="BNBO01000001">
    <property type="protein sequence ID" value="GHH59705.1"/>
    <property type="molecule type" value="Genomic_DNA"/>
</dbReference>
<dbReference type="AlphaFoldDB" id="A0A919KKG8"/>
<accession>A0A919KKG8</accession>
<comment type="caution">
    <text evidence="1">The sequence shown here is derived from an EMBL/GenBank/DDBJ whole genome shotgun (WGS) entry which is preliminary data.</text>
</comment>
<sequence>MRSTANDGITTVPTGAAAQLGQALEEPQSTMIRAWSVSTMNLLPVTVPAPPRKVSRPGRGSGG</sequence>